<evidence type="ECO:0000256" key="1">
    <source>
        <dbReference type="SAM" id="MobiDB-lite"/>
    </source>
</evidence>
<evidence type="ECO:0000256" key="2">
    <source>
        <dbReference type="SAM" id="SignalP"/>
    </source>
</evidence>
<dbReference type="EMBL" id="BKCJ011847562">
    <property type="protein sequence ID" value="GFD58002.1"/>
    <property type="molecule type" value="Genomic_DNA"/>
</dbReference>
<feature type="chain" id="PRO_5025654828" evidence="2">
    <location>
        <begin position="16"/>
        <end position="86"/>
    </location>
</feature>
<feature type="compositionally biased region" description="Gly residues" evidence="1">
    <location>
        <begin position="47"/>
        <end position="86"/>
    </location>
</feature>
<name>A0A699XD39_TANCI</name>
<protein>
    <submittedName>
        <fullName evidence="3">Uncharacterized protein</fullName>
    </submittedName>
</protein>
<evidence type="ECO:0000313" key="3">
    <source>
        <dbReference type="EMBL" id="GFD58002.1"/>
    </source>
</evidence>
<feature type="non-terminal residue" evidence="3">
    <location>
        <position position="86"/>
    </location>
</feature>
<feature type="signal peptide" evidence="2">
    <location>
        <begin position="1"/>
        <end position="15"/>
    </location>
</feature>
<proteinExistence type="predicted"/>
<feature type="non-terminal residue" evidence="3">
    <location>
        <position position="1"/>
    </location>
</feature>
<comment type="caution">
    <text evidence="3">The sequence shown here is derived from an EMBL/GenBank/DDBJ whole genome shotgun (WGS) entry which is preliminary data.</text>
</comment>
<reference evidence="3" key="1">
    <citation type="journal article" date="2019" name="Sci. Rep.">
        <title>Draft genome of Tanacetum cinerariifolium, the natural source of mosquito coil.</title>
        <authorList>
            <person name="Yamashiro T."/>
            <person name="Shiraishi A."/>
            <person name="Satake H."/>
            <person name="Nakayama K."/>
        </authorList>
    </citation>
    <scope>NUCLEOTIDE SEQUENCE</scope>
</reference>
<feature type="region of interest" description="Disordered" evidence="1">
    <location>
        <begin position="36"/>
        <end position="86"/>
    </location>
</feature>
<accession>A0A699XD39</accession>
<organism evidence="3">
    <name type="scientific">Tanacetum cinerariifolium</name>
    <name type="common">Dalmatian daisy</name>
    <name type="synonym">Chrysanthemum cinerariifolium</name>
    <dbReference type="NCBI Taxonomy" id="118510"/>
    <lineage>
        <taxon>Eukaryota</taxon>
        <taxon>Viridiplantae</taxon>
        <taxon>Streptophyta</taxon>
        <taxon>Embryophyta</taxon>
        <taxon>Tracheophyta</taxon>
        <taxon>Spermatophyta</taxon>
        <taxon>Magnoliopsida</taxon>
        <taxon>eudicotyledons</taxon>
        <taxon>Gunneridae</taxon>
        <taxon>Pentapetalae</taxon>
        <taxon>asterids</taxon>
        <taxon>campanulids</taxon>
        <taxon>Asterales</taxon>
        <taxon>Asteraceae</taxon>
        <taxon>Asteroideae</taxon>
        <taxon>Anthemideae</taxon>
        <taxon>Anthemidinae</taxon>
        <taxon>Tanacetum</taxon>
    </lineage>
</organism>
<sequence>IFLVVFISTTTLIQGSRQLVEKKEGHDDRKVVAVNDQQGVVGSVGKDNGGSGYGGGSGSGGGKGPGYGGGSGGGGGGGFGGGSGSG</sequence>
<gene>
    <name evidence="3" type="ORF">Tci_929971</name>
</gene>
<keyword evidence="2" id="KW-0732">Signal</keyword>
<dbReference type="AlphaFoldDB" id="A0A699XD39"/>